<accession>A0ACA9LJN6</accession>
<proteinExistence type="predicted"/>
<evidence type="ECO:0000313" key="2">
    <source>
        <dbReference type="Proteomes" id="UP000789860"/>
    </source>
</evidence>
<comment type="caution">
    <text evidence="1">The sequence shown here is derived from an EMBL/GenBank/DDBJ whole genome shotgun (WGS) entry which is preliminary data.</text>
</comment>
<dbReference type="Proteomes" id="UP000789860">
    <property type="component" value="Unassembled WGS sequence"/>
</dbReference>
<sequence>MGNSVSCIIEIHNKLDLYLLRPFDNKFKWGYLKYKTEGNDIIYPKQTSIKIVQGREDGMSGIQGYFIFDIVERSSNDEIAQIKLIFDIPYDTNVYSRAAKFEIKKYTDDDVFKIEKTEEWGGYGYGENKCKFIITKNTEATETPIIKSKSLKAPVKNKKDKKSKYSVNKKSDWSMIWDENLSD</sequence>
<name>A0ACA9LJN6_9GLOM</name>
<protein>
    <submittedName>
        <fullName evidence="1">2702_t:CDS:1</fullName>
    </submittedName>
</protein>
<organism evidence="1 2">
    <name type="scientific">Scutellospora calospora</name>
    <dbReference type="NCBI Taxonomy" id="85575"/>
    <lineage>
        <taxon>Eukaryota</taxon>
        <taxon>Fungi</taxon>
        <taxon>Fungi incertae sedis</taxon>
        <taxon>Mucoromycota</taxon>
        <taxon>Glomeromycotina</taxon>
        <taxon>Glomeromycetes</taxon>
        <taxon>Diversisporales</taxon>
        <taxon>Gigasporaceae</taxon>
        <taxon>Scutellospora</taxon>
    </lineage>
</organism>
<gene>
    <name evidence="1" type="ORF">SCALOS_LOCUS4389</name>
</gene>
<keyword evidence="2" id="KW-1185">Reference proteome</keyword>
<reference evidence="1" key="1">
    <citation type="submission" date="2021-06" db="EMBL/GenBank/DDBJ databases">
        <authorList>
            <person name="Kallberg Y."/>
            <person name="Tangrot J."/>
            <person name="Rosling A."/>
        </authorList>
    </citation>
    <scope>NUCLEOTIDE SEQUENCE</scope>
    <source>
        <strain evidence="1">AU212A</strain>
    </source>
</reference>
<dbReference type="EMBL" id="CAJVPM010005908">
    <property type="protein sequence ID" value="CAG8529330.1"/>
    <property type="molecule type" value="Genomic_DNA"/>
</dbReference>
<evidence type="ECO:0000313" key="1">
    <source>
        <dbReference type="EMBL" id="CAG8529330.1"/>
    </source>
</evidence>